<evidence type="ECO:0000313" key="3">
    <source>
        <dbReference type="Proteomes" id="UP001501251"/>
    </source>
</evidence>
<gene>
    <name evidence="2" type="ORF">GCM10022252_60750</name>
</gene>
<comment type="caution">
    <text evidence="2">The sequence shown here is derived from an EMBL/GenBank/DDBJ whole genome shotgun (WGS) entry which is preliminary data.</text>
</comment>
<organism evidence="2 3">
    <name type="scientific">Streptosporangium oxazolinicum</name>
    <dbReference type="NCBI Taxonomy" id="909287"/>
    <lineage>
        <taxon>Bacteria</taxon>
        <taxon>Bacillati</taxon>
        <taxon>Actinomycetota</taxon>
        <taxon>Actinomycetes</taxon>
        <taxon>Streptosporangiales</taxon>
        <taxon>Streptosporangiaceae</taxon>
        <taxon>Streptosporangium</taxon>
    </lineage>
</organism>
<accession>A0ABP8BC48</accession>
<dbReference type="Gene3D" id="3.40.50.80">
    <property type="entry name" value="Nucleotide-binding domain of ferredoxin-NADP reductase (FNR) module"/>
    <property type="match status" value="1"/>
</dbReference>
<dbReference type="InterPro" id="IPR039261">
    <property type="entry name" value="FNR_nucleotide-bd"/>
</dbReference>
<keyword evidence="3" id="KW-1185">Reference proteome</keyword>
<evidence type="ECO:0000259" key="1">
    <source>
        <dbReference type="Pfam" id="PF04954"/>
    </source>
</evidence>
<feature type="domain" description="SIP-like Rossmann fold" evidence="1">
    <location>
        <begin position="2"/>
        <end position="49"/>
    </location>
</feature>
<name>A0ABP8BC48_9ACTN</name>
<protein>
    <recommendedName>
        <fullName evidence="1">SIP-like Rossmann fold domain-containing protein</fullName>
    </recommendedName>
</protein>
<dbReference type="Proteomes" id="UP001501251">
    <property type="component" value="Unassembled WGS sequence"/>
</dbReference>
<reference evidence="3" key="1">
    <citation type="journal article" date="2019" name="Int. J. Syst. Evol. Microbiol.">
        <title>The Global Catalogue of Microorganisms (GCM) 10K type strain sequencing project: providing services to taxonomists for standard genome sequencing and annotation.</title>
        <authorList>
            <consortium name="The Broad Institute Genomics Platform"/>
            <consortium name="The Broad Institute Genome Sequencing Center for Infectious Disease"/>
            <person name="Wu L."/>
            <person name="Ma J."/>
        </authorList>
    </citation>
    <scope>NUCLEOTIDE SEQUENCE [LARGE SCALE GENOMIC DNA]</scope>
    <source>
        <strain evidence="3">JCM 17388</strain>
    </source>
</reference>
<sequence length="54" mass="6060">MADLDLPGGEGAAYVAGEARTCQMVRDHLVRERNWPRTSIKVKPFWTPGKRGPH</sequence>
<dbReference type="Pfam" id="PF04954">
    <property type="entry name" value="SIP"/>
    <property type="match status" value="1"/>
</dbReference>
<dbReference type="InterPro" id="IPR007037">
    <property type="entry name" value="SIP_rossman_dom"/>
</dbReference>
<evidence type="ECO:0000313" key="2">
    <source>
        <dbReference type="EMBL" id="GAA4203302.1"/>
    </source>
</evidence>
<proteinExistence type="predicted"/>
<dbReference type="EMBL" id="BAABAQ010000013">
    <property type="protein sequence ID" value="GAA4203302.1"/>
    <property type="molecule type" value="Genomic_DNA"/>
</dbReference>